<name>A0ABD5UXG8_9EURY</name>
<dbReference type="PANTHER" id="PTHR43032:SF4">
    <property type="entry name" value="OXIDOREDUCTASE MOLYBDOPTERIN-BINDING DOMAIN-CONTAINING PROTEIN"/>
    <property type="match status" value="1"/>
</dbReference>
<dbReference type="SUPFAM" id="SSF56524">
    <property type="entry name" value="Oxidoreductase molybdopterin-binding domain"/>
    <property type="match status" value="1"/>
</dbReference>
<dbReference type="Pfam" id="PF00174">
    <property type="entry name" value="Oxidored_molyb"/>
    <property type="match status" value="1"/>
</dbReference>
<evidence type="ECO:0000313" key="2">
    <source>
        <dbReference type="EMBL" id="MFC6891581.1"/>
    </source>
</evidence>
<evidence type="ECO:0000313" key="3">
    <source>
        <dbReference type="Proteomes" id="UP001596296"/>
    </source>
</evidence>
<dbReference type="Gene3D" id="3.90.420.10">
    <property type="entry name" value="Oxidoreductase, molybdopterin-binding domain"/>
    <property type="match status" value="1"/>
</dbReference>
<dbReference type="CDD" id="cd00321">
    <property type="entry name" value="SO_family_Moco"/>
    <property type="match status" value="1"/>
</dbReference>
<evidence type="ECO:0000259" key="1">
    <source>
        <dbReference type="Pfam" id="PF00174"/>
    </source>
</evidence>
<dbReference type="EMBL" id="JBHSXL010000003">
    <property type="protein sequence ID" value="MFC6891581.1"/>
    <property type="molecule type" value="Genomic_DNA"/>
</dbReference>
<proteinExistence type="predicted"/>
<sequence>MNDLERHGVPEEVETDGWTLEVTGSVDDVLSLTRADLESFARESIVDDFVCEEGWTAEGLRWEGIRVASILERAGVSDAGEYGLVRALDSGYACSFPIERLADSVLAVELDGESLALEHGGPARLVPVGNDRDCWESVKWVSAIEVRKSEPTAADTAKDAALSRVS</sequence>
<gene>
    <name evidence="2" type="ORF">ACFQE9_02970</name>
</gene>
<protein>
    <submittedName>
        <fullName evidence="2">Molybdopterin-dependent oxidoreductase</fullName>
    </submittedName>
</protein>
<accession>A0ABD5UXG8</accession>
<reference evidence="2 3" key="1">
    <citation type="journal article" date="2019" name="Int. J. Syst. Evol. Microbiol.">
        <title>The Global Catalogue of Microorganisms (GCM) 10K type strain sequencing project: providing services to taxonomists for standard genome sequencing and annotation.</title>
        <authorList>
            <consortium name="The Broad Institute Genomics Platform"/>
            <consortium name="The Broad Institute Genome Sequencing Center for Infectious Disease"/>
            <person name="Wu L."/>
            <person name="Ma J."/>
        </authorList>
    </citation>
    <scope>NUCLEOTIDE SEQUENCE [LARGE SCALE GENOMIC DNA]</scope>
    <source>
        <strain evidence="2 3">SKJ47</strain>
    </source>
</reference>
<dbReference type="RefSeq" id="WP_379740072.1">
    <property type="nucleotide sequence ID" value="NZ_JBHSVN010000001.1"/>
</dbReference>
<dbReference type="AlphaFoldDB" id="A0ABD5UXG8"/>
<dbReference type="PANTHER" id="PTHR43032">
    <property type="entry name" value="PROTEIN-METHIONINE-SULFOXIDE REDUCTASE"/>
    <property type="match status" value="1"/>
</dbReference>
<dbReference type="InterPro" id="IPR000572">
    <property type="entry name" value="OxRdtase_Mopterin-bd_dom"/>
</dbReference>
<dbReference type="Proteomes" id="UP001596296">
    <property type="component" value="Unassembled WGS sequence"/>
</dbReference>
<keyword evidence="3" id="KW-1185">Reference proteome</keyword>
<comment type="caution">
    <text evidence="2">The sequence shown here is derived from an EMBL/GenBank/DDBJ whole genome shotgun (WGS) entry which is preliminary data.</text>
</comment>
<dbReference type="InterPro" id="IPR036374">
    <property type="entry name" value="OxRdtase_Mopterin-bd_sf"/>
</dbReference>
<organism evidence="2 3">
    <name type="scientific">Halopenitus salinus</name>
    <dbReference type="NCBI Taxonomy" id="1198295"/>
    <lineage>
        <taxon>Archaea</taxon>
        <taxon>Methanobacteriati</taxon>
        <taxon>Methanobacteriota</taxon>
        <taxon>Stenosarchaea group</taxon>
        <taxon>Halobacteria</taxon>
        <taxon>Halobacteriales</taxon>
        <taxon>Haloferacaceae</taxon>
        <taxon>Halopenitus</taxon>
    </lineage>
</organism>
<feature type="domain" description="Oxidoreductase molybdopterin-binding" evidence="1">
    <location>
        <begin position="8"/>
        <end position="151"/>
    </location>
</feature>